<keyword evidence="8" id="KW-1185">Reference proteome</keyword>
<evidence type="ECO:0000256" key="3">
    <source>
        <dbReference type="ARBA" id="ARBA00023002"/>
    </source>
</evidence>
<keyword evidence="2 5" id="KW-0479">Metal-binding</keyword>
<dbReference type="EMBL" id="BAABIE010000002">
    <property type="protein sequence ID" value="GAA4740986.1"/>
    <property type="molecule type" value="Genomic_DNA"/>
</dbReference>
<evidence type="ECO:0000256" key="4">
    <source>
        <dbReference type="ARBA" id="ARBA00023004"/>
    </source>
</evidence>
<dbReference type="Proteomes" id="UP001500822">
    <property type="component" value="Unassembled WGS sequence"/>
</dbReference>
<dbReference type="PANTHER" id="PTHR10543">
    <property type="entry name" value="BETA-CAROTENE DIOXYGENASE"/>
    <property type="match status" value="1"/>
</dbReference>
<feature type="region of interest" description="Disordered" evidence="6">
    <location>
        <begin position="440"/>
        <end position="480"/>
    </location>
</feature>
<evidence type="ECO:0000313" key="7">
    <source>
        <dbReference type="EMBL" id="GAA4740986.1"/>
    </source>
</evidence>
<keyword evidence="3 5" id="KW-0560">Oxidoreductase</keyword>
<gene>
    <name evidence="7" type="ORF">GCM10023217_06500</name>
</gene>
<organism evidence="7 8">
    <name type="scientific">Gordonia alkaliphila</name>
    <dbReference type="NCBI Taxonomy" id="1053547"/>
    <lineage>
        <taxon>Bacteria</taxon>
        <taxon>Bacillati</taxon>
        <taxon>Actinomycetota</taxon>
        <taxon>Actinomycetes</taxon>
        <taxon>Mycobacteriales</taxon>
        <taxon>Gordoniaceae</taxon>
        <taxon>Gordonia</taxon>
    </lineage>
</organism>
<reference evidence="8" key="1">
    <citation type="journal article" date="2019" name="Int. J. Syst. Evol. Microbiol.">
        <title>The Global Catalogue of Microorganisms (GCM) 10K type strain sequencing project: providing services to taxonomists for standard genome sequencing and annotation.</title>
        <authorList>
            <consortium name="The Broad Institute Genomics Platform"/>
            <consortium name="The Broad Institute Genome Sequencing Center for Infectious Disease"/>
            <person name="Wu L."/>
            <person name="Ma J."/>
        </authorList>
    </citation>
    <scope>NUCLEOTIDE SEQUENCE [LARGE SCALE GENOMIC DNA]</scope>
    <source>
        <strain evidence="8">JCM 18077</strain>
    </source>
</reference>
<keyword evidence="4 5" id="KW-0408">Iron</keyword>
<name>A0ABP8YX36_9ACTN</name>
<dbReference type="EC" id="1.13.11.-" evidence="5"/>
<accession>A0ABP8YX36</accession>
<comment type="cofactor">
    <cofactor evidence="5">
        <name>Fe(2+)</name>
        <dbReference type="ChEBI" id="CHEBI:29033"/>
    </cofactor>
    <text evidence="5">Binds 1 Fe(2+) ion per subunit.</text>
</comment>
<dbReference type="InterPro" id="IPR004294">
    <property type="entry name" value="Carotenoid_Oase"/>
</dbReference>
<sequence length="480" mass="51652">MVTSAAEVGSGPWDALTSEHDYRVEEVTGAVPDGLRGVLYRIGPGRLEIGGHRLGHIFDGDGMVSRFAIDDDGIGFRNRYVRTRHFNKASQDWIGRGIGTLRPGGLAANIFRMPANVSNTNVVAHAGGLFSLWEGGRPYRLDPETLATLGREDFDGALKLLGAFSAHPKIDARTGEMFNFGIEVFPRPMIRCYRRDRSGTLTQLATFPVSRPSFCHDFAITERYLVFLVDPIVVGRPISALLGLDSIDNCLTFNADLGTRVALIPRDGGKARILETDALFHFHANNAYEEPGGDVVVEIVSHDPGEGWLGWNQHVRDYETEDGTAFGGRLERIRITASGRVHREPLLEGLGCEFPQIDHRFETAEHPATYVAAASVPAGAPDSIVAVDHAAGGVGTYTVAAGHRAQRLRAAVRRRPGPVRSRCRVAAVGGTRCVASTFAPAGARHRASGRRSGGDRGTAAPPADGLSRHLCPGVSQAMAG</sequence>
<keyword evidence="5" id="KW-0223">Dioxygenase</keyword>
<comment type="similarity">
    <text evidence="1 5">Belongs to the carotenoid oxygenase family.</text>
</comment>
<dbReference type="Pfam" id="PF03055">
    <property type="entry name" value="RPE65"/>
    <property type="match status" value="1"/>
</dbReference>
<proteinExistence type="inferred from homology"/>
<comment type="caution">
    <text evidence="7">The sequence shown here is derived from an EMBL/GenBank/DDBJ whole genome shotgun (WGS) entry which is preliminary data.</text>
</comment>
<dbReference type="PANTHER" id="PTHR10543:SF89">
    <property type="entry name" value="CAROTENOID 9,10(9',10')-CLEAVAGE DIOXYGENASE 1"/>
    <property type="match status" value="1"/>
</dbReference>
<evidence type="ECO:0000256" key="5">
    <source>
        <dbReference type="RuleBase" id="RU364048"/>
    </source>
</evidence>
<evidence type="ECO:0000256" key="6">
    <source>
        <dbReference type="SAM" id="MobiDB-lite"/>
    </source>
</evidence>
<evidence type="ECO:0000256" key="2">
    <source>
        <dbReference type="ARBA" id="ARBA00022723"/>
    </source>
</evidence>
<evidence type="ECO:0000256" key="1">
    <source>
        <dbReference type="ARBA" id="ARBA00006787"/>
    </source>
</evidence>
<protein>
    <recommendedName>
        <fullName evidence="5">Dioxygenase</fullName>
        <ecNumber evidence="5">1.13.11.-</ecNumber>
    </recommendedName>
</protein>
<evidence type="ECO:0000313" key="8">
    <source>
        <dbReference type="Proteomes" id="UP001500822"/>
    </source>
</evidence>